<sequence length="107" mass="11739">MNFDSHASVAVSAAVGAINLLTPGHALGREYPAEGPDDELREPLRPRQTKNSPKVSEKDVDRLREYAIHLREVFVAVDTGRIDDACAEISFAIRRAHSFVHCGSCIP</sequence>
<accession>A0ABW5FQA7</accession>
<reference evidence="3" key="1">
    <citation type="journal article" date="2019" name="Int. J. Syst. Evol. Microbiol.">
        <title>The Global Catalogue of Microorganisms (GCM) 10K type strain sequencing project: providing services to taxonomists for standard genome sequencing and annotation.</title>
        <authorList>
            <consortium name="The Broad Institute Genomics Platform"/>
            <consortium name="The Broad Institute Genome Sequencing Center for Infectious Disease"/>
            <person name="Wu L."/>
            <person name="Ma J."/>
        </authorList>
    </citation>
    <scope>NUCLEOTIDE SEQUENCE [LARGE SCALE GENOMIC DNA]</scope>
    <source>
        <strain evidence="3">CGMCC 4.7645</strain>
    </source>
</reference>
<dbReference type="Gene3D" id="1.10.3300.10">
    <property type="entry name" value="Jann2411-like domain"/>
    <property type="match status" value="1"/>
</dbReference>
<feature type="region of interest" description="Disordered" evidence="1">
    <location>
        <begin position="28"/>
        <end position="58"/>
    </location>
</feature>
<dbReference type="InterPro" id="IPR023286">
    <property type="entry name" value="ABATE_dom_sf"/>
</dbReference>
<evidence type="ECO:0000313" key="3">
    <source>
        <dbReference type="Proteomes" id="UP001597417"/>
    </source>
</evidence>
<protein>
    <submittedName>
        <fullName evidence="2">Uncharacterized protein</fullName>
    </submittedName>
</protein>
<gene>
    <name evidence="2" type="ORF">ACFSXZ_12955</name>
</gene>
<proteinExistence type="predicted"/>
<name>A0ABW5FQA7_9PSEU</name>
<keyword evidence="3" id="KW-1185">Reference proteome</keyword>
<evidence type="ECO:0000256" key="1">
    <source>
        <dbReference type="SAM" id="MobiDB-lite"/>
    </source>
</evidence>
<dbReference type="EMBL" id="JBHUKR010000007">
    <property type="protein sequence ID" value="MFD2417233.1"/>
    <property type="molecule type" value="Genomic_DNA"/>
</dbReference>
<evidence type="ECO:0000313" key="2">
    <source>
        <dbReference type="EMBL" id="MFD2417233.1"/>
    </source>
</evidence>
<comment type="caution">
    <text evidence="2">The sequence shown here is derived from an EMBL/GenBank/DDBJ whole genome shotgun (WGS) entry which is preliminary data.</text>
</comment>
<dbReference type="RefSeq" id="WP_378264815.1">
    <property type="nucleotide sequence ID" value="NZ_JBHUKR010000007.1"/>
</dbReference>
<dbReference type="Proteomes" id="UP001597417">
    <property type="component" value="Unassembled WGS sequence"/>
</dbReference>
<organism evidence="2 3">
    <name type="scientific">Amycolatopsis pigmentata</name>
    <dbReference type="NCBI Taxonomy" id="450801"/>
    <lineage>
        <taxon>Bacteria</taxon>
        <taxon>Bacillati</taxon>
        <taxon>Actinomycetota</taxon>
        <taxon>Actinomycetes</taxon>
        <taxon>Pseudonocardiales</taxon>
        <taxon>Pseudonocardiaceae</taxon>
        <taxon>Amycolatopsis</taxon>
    </lineage>
</organism>